<dbReference type="EMBL" id="UINC01093580">
    <property type="protein sequence ID" value="SVC48105.1"/>
    <property type="molecule type" value="Genomic_DNA"/>
</dbReference>
<feature type="transmembrane region" description="Helical" evidence="1">
    <location>
        <begin position="46"/>
        <end position="65"/>
    </location>
</feature>
<gene>
    <name evidence="2" type="ORF">METZ01_LOCUS300959</name>
</gene>
<feature type="transmembrane region" description="Helical" evidence="1">
    <location>
        <begin position="138"/>
        <end position="157"/>
    </location>
</feature>
<feature type="transmembrane region" description="Helical" evidence="1">
    <location>
        <begin position="20"/>
        <end position="39"/>
    </location>
</feature>
<feature type="transmembrane region" description="Helical" evidence="1">
    <location>
        <begin position="71"/>
        <end position="89"/>
    </location>
</feature>
<proteinExistence type="predicted"/>
<feature type="transmembrane region" description="Helical" evidence="1">
    <location>
        <begin position="184"/>
        <end position="206"/>
    </location>
</feature>
<evidence type="ECO:0000313" key="2">
    <source>
        <dbReference type="EMBL" id="SVC48105.1"/>
    </source>
</evidence>
<keyword evidence="1" id="KW-0472">Membrane</keyword>
<evidence type="ECO:0000256" key="1">
    <source>
        <dbReference type="SAM" id="Phobius"/>
    </source>
</evidence>
<name>A0A382MJ16_9ZZZZ</name>
<dbReference type="AlphaFoldDB" id="A0A382MJ16"/>
<feature type="transmembrane region" description="Helical" evidence="1">
    <location>
        <begin position="213"/>
        <end position="231"/>
    </location>
</feature>
<feature type="transmembrane region" description="Helical" evidence="1">
    <location>
        <begin position="110"/>
        <end position="132"/>
    </location>
</feature>
<keyword evidence="1" id="KW-0812">Transmembrane</keyword>
<sequence length="328" mass="36734">MTETSQASEPTTTLYFQNKFPFTRILDGSLASAGIGLYLLPLSSKWTIFVFLLSIVISAALIVYSDERYRYAFFCLIIVVTSLSLLNYLSVPKIGAIVIAGVLCLLRKHLIPLAIIIYFSASSLLASCAGYLSSSSEAAWFPLIAPPLVMAVVFTLFYPKKIYWITAYLFLSIAIGMYCEGSSLPPSTAVILASLPIILLGFRFGFEEKNLKINYKVKVLLLILLIVFSWWNDFPRSSDKIYFLIPNASGEYEDKFLKNYKEIARHIKASYEVISNIDSVEARSTIVVPVVTRKLFDDPQWNTLSTYAKEKELTVLIAGEHTNYKGVA</sequence>
<feature type="transmembrane region" description="Helical" evidence="1">
    <location>
        <begin position="162"/>
        <end position="178"/>
    </location>
</feature>
<keyword evidence="1" id="KW-1133">Transmembrane helix</keyword>
<protein>
    <submittedName>
        <fullName evidence="2">Uncharacterized protein</fullName>
    </submittedName>
</protein>
<accession>A0A382MJ16</accession>
<organism evidence="2">
    <name type="scientific">marine metagenome</name>
    <dbReference type="NCBI Taxonomy" id="408172"/>
    <lineage>
        <taxon>unclassified sequences</taxon>
        <taxon>metagenomes</taxon>
        <taxon>ecological metagenomes</taxon>
    </lineage>
</organism>
<reference evidence="2" key="1">
    <citation type="submission" date="2018-05" db="EMBL/GenBank/DDBJ databases">
        <authorList>
            <person name="Lanie J.A."/>
            <person name="Ng W.-L."/>
            <person name="Kazmierczak K.M."/>
            <person name="Andrzejewski T.M."/>
            <person name="Davidsen T.M."/>
            <person name="Wayne K.J."/>
            <person name="Tettelin H."/>
            <person name="Glass J.I."/>
            <person name="Rusch D."/>
            <person name="Podicherti R."/>
            <person name="Tsui H.-C.T."/>
            <person name="Winkler M.E."/>
        </authorList>
    </citation>
    <scope>NUCLEOTIDE SEQUENCE</scope>
</reference>